<dbReference type="AlphaFoldDB" id="A0A5N8XAY3"/>
<gene>
    <name evidence="1" type="ORF">FNH08_05570</name>
</gene>
<reference evidence="1 2" key="1">
    <citation type="submission" date="2019-07" db="EMBL/GenBank/DDBJ databases">
        <title>New species of Amycolatopsis and Streptomyces.</title>
        <authorList>
            <person name="Duangmal K."/>
            <person name="Teo W.F.A."/>
            <person name="Lipun K."/>
        </authorList>
    </citation>
    <scope>NUCLEOTIDE SEQUENCE [LARGE SCALE GENOMIC DNA]</scope>
    <source>
        <strain evidence="1 2">NBRC 106415</strain>
    </source>
</reference>
<sequence length="88" mass="9374">MGGADAAGIDARAWLTVFTLPAYTPELNAVEYLWAHVKHSLANLAGVALNRLAALVRNRLNRLQCRPDVLDGFLAGTALAIDLPPPSP</sequence>
<proteinExistence type="predicted"/>
<dbReference type="Proteomes" id="UP000400924">
    <property type="component" value="Unassembled WGS sequence"/>
</dbReference>
<accession>A0A5N8XAY3</accession>
<evidence type="ECO:0000313" key="2">
    <source>
        <dbReference type="Proteomes" id="UP000400924"/>
    </source>
</evidence>
<name>A0A5N8XAY3_9ACTN</name>
<protein>
    <submittedName>
        <fullName evidence="1">Transposase</fullName>
    </submittedName>
</protein>
<dbReference type="EMBL" id="VJZC01000021">
    <property type="protein sequence ID" value="MPY56661.1"/>
    <property type="molecule type" value="Genomic_DNA"/>
</dbReference>
<dbReference type="RefSeq" id="WP_152770124.1">
    <property type="nucleotide sequence ID" value="NZ_VJZC01000021.1"/>
</dbReference>
<comment type="caution">
    <text evidence="1">The sequence shown here is derived from an EMBL/GenBank/DDBJ whole genome shotgun (WGS) entry which is preliminary data.</text>
</comment>
<keyword evidence="2" id="KW-1185">Reference proteome</keyword>
<evidence type="ECO:0000313" key="1">
    <source>
        <dbReference type="EMBL" id="MPY56661.1"/>
    </source>
</evidence>
<organism evidence="1 2">
    <name type="scientific">Streptomyces spongiae</name>
    <dbReference type="NCBI Taxonomy" id="565072"/>
    <lineage>
        <taxon>Bacteria</taxon>
        <taxon>Bacillati</taxon>
        <taxon>Actinomycetota</taxon>
        <taxon>Actinomycetes</taxon>
        <taxon>Kitasatosporales</taxon>
        <taxon>Streptomycetaceae</taxon>
        <taxon>Streptomyces</taxon>
    </lineage>
</organism>
<dbReference type="InterPro" id="IPR036397">
    <property type="entry name" value="RNaseH_sf"/>
</dbReference>
<dbReference type="GO" id="GO:0003676">
    <property type="term" value="F:nucleic acid binding"/>
    <property type="evidence" value="ECO:0007669"/>
    <property type="project" value="InterPro"/>
</dbReference>
<dbReference type="Gene3D" id="3.30.420.10">
    <property type="entry name" value="Ribonuclease H-like superfamily/Ribonuclease H"/>
    <property type="match status" value="1"/>
</dbReference>